<organism evidence="1 2">
    <name type="scientific">Blastopirellula marina DSM 3645</name>
    <dbReference type="NCBI Taxonomy" id="314230"/>
    <lineage>
        <taxon>Bacteria</taxon>
        <taxon>Pseudomonadati</taxon>
        <taxon>Planctomycetota</taxon>
        <taxon>Planctomycetia</taxon>
        <taxon>Pirellulales</taxon>
        <taxon>Pirellulaceae</taxon>
        <taxon>Blastopirellula</taxon>
    </lineage>
</organism>
<accession>A3ZW67</accession>
<evidence type="ECO:0000313" key="2">
    <source>
        <dbReference type="Proteomes" id="UP000004358"/>
    </source>
</evidence>
<reference evidence="1 2" key="1">
    <citation type="submission" date="2006-02" db="EMBL/GenBank/DDBJ databases">
        <authorList>
            <person name="Amann R."/>
            <person name="Ferriera S."/>
            <person name="Johnson J."/>
            <person name="Kravitz S."/>
            <person name="Halpern A."/>
            <person name="Remington K."/>
            <person name="Beeson K."/>
            <person name="Tran B."/>
            <person name="Rogers Y.-H."/>
            <person name="Friedman R."/>
            <person name="Venter J.C."/>
        </authorList>
    </citation>
    <scope>NUCLEOTIDE SEQUENCE [LARGE SCALE GENOMIC DNA]</scope>
    <source>
        <strain evidence="1 2">DSM 3645</strain>
    </source>
</reference>
<name>A3ZW67_9BACT</name>
<proteinExistence type="predicted"/>
<gene>
    <name evidence="1" type="ORF">DSM3645_03778</name>
</gene>
<sequence>MGIANDQVGRADALGRLSGESVKTIVADADNMNLGR</sequence>
<comment type="caution">
    <text evidence="1">The sequence shown here is derived from an EMBL/GenBank/DDBJ whole genome shotgun (WGS) entry which is preliminary data.</text>
</comment>
<protein>
    <submittedName>
        <fullName evidence="1">Uncharacterized protein</fullName>
    </submittedName>
</protein>
<dbReference type="AlphaFoldDB" id="A3ZW67"/>
<dbReference type="EMBL" id="AANZ01000014">
    <property type="protein sequence ID" value="EAQ79565.1"/>
    <property type="molecule type" value="Genomic_DNA"/>
</dbReference>
<dbReference type="HOGENOM" id="CLU_3354866_0_0_0"/>
<dbReference type="Proteomes" id="UP000004358">
    <property type="component" value="Unassembled WGS sequence"/>
</dbReference>
<evidence type="ECO:0000313" key="1">
    <source>
        <dbReference type="EMBL" id="EAQ79565.1"/>
    </source>
</evidence>